<organism evidence="2 3">
    <name type="scientific">Actinomadura darangshiensis</name>
    <dbReference type="NCBI Taxonomy" id="705336"/>
    <lineage>
        <taxon>Bacteria</taxon>
        <taxon>Bacillati</taxon>
        <taxon>Actinomycetota</taxon>
        <taxon>Actinomycetes</taxon>
        <taxon>Streptosporangiales</taxon>
        <taxon>Thermomonosporaceae</taxon>
        <taxon>Actinomadura</taxon>
    </lineage>
</organism>
<evidence type="ECO:0000313" key="2">
    <source>
        <dbReference type="EMBL" id="TDD79590.1"/>
    </source>
</evidence>
<proteinExistence type="predicted"/>
<dbReference type="OrthoDB" id="3468004at2"/>
<name>A0A4R5B4V7_9ACTN</name>
<dbReference type="NCBIfam" id="TIGR03177">
    <property type="entry name" value="pilus_cpaB"/>
    <property type="match status" value="1"/>
</dbReference>
<gene>
    <name evidence="2" type="primary">cpaB</name>
    <name evidence="2" type="ORF">E1293_22860</name>
</gene>
<dbReference type="Proteomes" id="UP000295578">
    <property type="component" value="Unassembled WGS sequence"/>
</dbReference>
<evidence type="ECO:0000313" key="3">
    <source>
        <dbReference type="Proteomes" id="UP000295578"/>
    </source>
</evidence>
<feature type="domain" description="Flp pilus assembly protein RcpC/CpaB" evidence="1">
    <location>
        <begin position="107"/>
        <end position="211"/>
    </location>
</feature>
<evidence type="ECO:0000259" key="1">
    <source>
        <dbReference type="Pfam" id="PF16976"/>
    </source>
</evidence>
<sequence length="233" mass="25125">MNPRQRRGVLLMILAALGAVFVFVSVVGYVGSVRAEVGQMTEVLQFTKPVKAFVPIDGSMVRKARIPVKWVSKSMLTETRQLDGKAAGTDIQQGAYVDKGMLVDRPALKAGQREIASLINAETGVAGQVKPGMTVDIYATFQEQQQSRQRACALRIISKALVKEVGQLQSQQGTKADDVDQVVPITFVLSAEDSLKLTHAESFAQEVRLALISREGEATTPKLGPVCQATPSS</sequence>
<reference evidence="2 3" key="1">
    <citation type="submission" date="2019-03" db="EMBL/GenBank/DDBJ databases">
        <title>Draft genome sequences of novel Actinobacteria.</title>
        <authorList>
            <person name="Sahin N."/>
            <person name="Ay H."/>
            <person name="Saygin H."/>
        </authorList>
    </citation>
    <scope>NUCLEOTIDE SEQUENCE [LARGE SCALE GENOMIC DNA]</scope>
    <source>
        <strain evidence="2 3">DSM 45941</strain>
    </source>
</reference>
<accession>A0A4R5B4V7</accession>
<dbReference type="Pfam" id="PF16976">
    <property type="entry name" value="RcpC"/>
    <property type="match status" value="1"/>
</dbReference>
<dbReference type="InterPro" id="IPR017592">
    <property type="entry name" value="Pilus_assmbl_Flp-typ_CpaB"/>
</dbReference>
<protein>
    <submittedName>
        <fullName evidence="2">Flp pilus assembly protein CpaB</fullName>
    </submittedName>
</protein>
<comment type="caution">
    <text evidence="2">The sequence shown here is derived from an EMBL/GenBank/DDBJ whole genome shotgun (WGS) entry which is preliminary data.</text>
</comment>
<dbReference type="EMBL" id="SMKY01000108">
    <property type="protein sequence ID" value="TDD79590.1"/>
    <property type="molecule type" value="Genomic_DNA"/>
</dbReference>
<keyword evidence="3" id="KW-1185">Reference proteome</keyword>
<dbReference type="InterPro" id="IPR031571">
    <property type="entry name" value="RcpC_dom"/>
</dbReference>
<dbReference type="AlphaFoldDB" id="A0A4R5B4V7"/>